<dbReference type="Proteomes" id="UP000581769">
    <property type="component" value="Unassembled WGS sequence"/>
</dbReference>
<proteinExistence type="predicted"/>
<keyword evidence="2" id="KW-0472">Membrane</keyword>
<feature type="region of interest" description="Disordered" evidence="1">
    <location>
        <begin position="171"/>
        <end position="190"/>
    </location>
</feature>
<dbReference type="RefSeq" id="WP_184781117.1">
    <property type="nucleotide sequence ID" value="NZ_JACHMG010000001.1"/>
</dbReference>
<evidence type="ECO:0000313" key="4">
    <source>
        <dbReference type="EMBL" id="MBB4686211.1"/>
    </source>
</evidence>
<feature type="region of interest" description="Disordered" evidence="1">
    <location>
        <begin position="27"/>
        <end position="74"/>
    </location>
</feature>
<organism evidence="4 5">
    <name type="scientific">Amycolatopsis jiangsuensis</name>
    <dbReference type="NCBI Taxonomy" id="1181879"/>
    <lineage>
        <taxon>Bacteria</taxon>
        <taxon>Bacillati</taxon>
        <taxon>Actinomycetota</taxon>
        <taxon>Actinomycetes</taxon>
        <taxon>Pseudonocardiales</taxon>
        <taxon>Pseudonocardiaceae</taxon>
        <taxon>Amycolatopsis</taxon>
    </lineage>
</organism>
<protein>
    <recommendedName>
        <fullName evidence="6">Gram-positive cocci surface proteins LPxTG domain-containing protein</fullName>
    </recommendedName>
</protein>
<gene>
    <name evidence="4" type="ORF">BJY18_003696</name>
</gene>
<feature type="signal peptide" evidence="3">
    <location>
        <begin position="1"/>
        <end position="23"/>
    </location>
</feature>
<keyword evidence="2" id="KW-0812">Transmembrane</keyword>
<dbReference type="EMBL" id="JACHMG010000001">
    <property type="protein sequence ID" value="MBB4686211.1"/>
    <property type="molecule type" value="Genomic_DNA"/>
</dbReference>
<feature type="region of interest" description="Disordered" evidence="1">
    <location>
        <begin position="116"/>
        <end position="135"/>
    </location>
</feature>
<evidence type="ECO:0000256" key="2">
    <source>
        <dbReference type="SAM" id="Phobius"/>
    </source>
</evidence>
<comment type="caution">
    <text evidence="4">The sequence shown here is derived from an EMBL/GenBank/DDBJ whole genome shotgun (WGS) entry which is preliminary data.</text>
</comment>
<feature type="chain" id="PRO_5032465294" description="Gram-positive cocci surface proteins LPxTG domain-containing protein" evidence="3">
    <location>
        <begin position="24"/>
        <end position="215"/>
    </location>
</feature>
<accession>A0A840IU70</accession>
<feature type="compositionally biased region" description="Low complexity" evidence="1">
    <location>
        <begin position="27"/>
        <end position="67"/>
    </location>
</feature>
<evidence type="ECO:0000256" key="1">
    <source>
        <dbReference type="SAM" id="MobiDB-lite"/>
    </source>
</evidence>
<keyword evidence="5" id="KW-1185">Reference proteome</keyword>
<sequence>MKRTAIFSTLVAAGMLTAAPAIAAAQTDTTTAPTDTTTAPTDTAGSPTSGTPTSTTAPPSTTPTDDGSGVGTPKAYLRLLPATGRAGDNVTVRVGCEAKYISQLASAALEFGPLHQVGPQNDPDKAPVSEGGATVRRDVRPGTYQASFDCGGAQIATEFTVLPAKQVAQVPAGAPQTGGTDGPAGDSPGLPAAAAMGALAVGGTGLVVARRRVRG</sequence>
<evidence type="ECO:0000256" key="3">
    <source>
        <dbReference type="SAM" id="SignalP"/>
    </source>
</evidence>
<name>A0A840IU70_9PSEU</name>
<keyword evidence="2" id="KW-1133">Transmembrane helix</keyword>
<keyword evidence="3" id="KW-0732">Signal</keyword>
<evidence type="ECO:0000313" key="5">
    <source>
        <dbReference type="Proteomes" id="UP000581769"/>
    </source>
</evidence>
<feature type="transmembrane region" description="Helical" evidence="2">
    <location>
        <begin position="190"/>
        <end position="209"/>
    </location>
</feature>
<dbReference type="AlphaFoldDB" id="A0A840IU70"/>
<evidence type="ECO:0008006" key="6">
    <source>
        <dbReference type="Google" id="ProtNLM"/>
    </source>
</evidence>
<reference evidence="4 5" key="1">
    <citation type="submission" date="2020-08" db="EMBL/GenBank/DDBJ databases">
        <title>Sequencing the genomes of 1000 actinobacteria strains.</title>
        <authorList>
            <person name="Klenk H.-P."/>
        </authorList>
    </citation>
    <scope>NUCLEOTIDE SEQUENCE [LARGE SCALE GENOMIC DNA]</scope>
    <source>
        <strain evidence="4 5">DSM 45859</strain>
    </source>
</reference>